<name>A0A511QCN0_9VIBR</name>
<comment type="caution">
    <text evidence="5">The sequence shown here is derived from an EMBL/GenBank/DDBJ whole genome shotgun (WGS) entry which is preliminary data.</text>
</comment>
<keyword evidence="2" id="KW-0238">DNA-binding</keyword>
<evidence type="ECO:0000256" key="2">
    <source>
        <dbReference type="ARBA" id="ARBA00023125"/>
    </source>
</evidence>
<dbReference type="GO" id="GO:0003700">
    <property type="term" value="F:DNA-binding transcription factor activity"/>
    <property type="evidence" value="ECO:0007669"/>
    <property type="project" value="InterPro"/>
</dbReference>
<dbReference type="InterPro" id="IPR018060">
    <property type="entry name" value="HTH_AraC"/>
</dbReference>
<evidence type="ECO:0000313" key="5">
    <source>
        <dbReference type="EMBL" id="GEM75050.1"/>
    </source>
</evidence>
<dbReference type="Pfam" id="PF12833">
    <property type="entry name" value="HTH_18"/>
    <property type="match status" value="1"/>
</dbReference>
<evidence type="ECO:0000259" key="4">
    <source>
        <dbReference type="PROSITE" id="PS01124"/>
    </source>
</evidence>
<dbReference type="GO" id="GO:0043565">
    <property type="term" value="F:sequence-specific DNA binding"/>
    <property type="evidence" value="ECO:0007669"/>
    <property type="project" value="InterPro"/>
</dbReference>
<dbReference type="Pfam" id="PF06719">
    <property type="entry name" value="AraC_N"/>
    <property type="match status" value="1"/>
</dbReference>
<accession>A0A511QCN0</accession>
<keyword evidence="3" id="KW-0804">Transcription</keyword>
<evidence type="ECO:0000256" key="1">
    <source>
        <dbReference type="ARBA" id="ARBA00023015"/>
    </source>
</evidence>
<dbReference type="Gene3D" id="1.10.10.60">
    <property type="entry name" value="Homeodomain-like"/>
    <property type="match status" value="2"/>
</dbReference>
<reference evidence="5 6" key="1">
    <citation type="submission" date="2019-07" db="EMBL/GenBank/DDBJ databases">
        <title>Whole genome shotgun sequence of Vibrio sagamiensis NBRC 104589.</title>
        <authorList>
            <person name="Hosoyama A."/>
            <person name="Uohara A."/>
            <person name="Ohji S."/>
            <person name="Ichikawa N."/>
        </authorList>
    </citation>
    <scope>NUCLEOTIDE SEQUENCE [LARGE SCALE GENOMIC DNA]</scope>
    <source>
        <strain evidence="5 6">NBRC 104589</strain>
    </source>
</reference>
<sequence length="300" mass="34188">MSLHGFTYMNVLAQLMHSYVEAKGWEDLEGIRETEVKNVWFYRSSTGNPRQPFTYQSGIIMLGQGQKNIYLGERPVTYSSGNYLVIGVPMPLECEALAIDGQPLLGLSISIDPQRLQRLVKKLEQQDFHIDQGNKHNSSGLESTKMEEHMTDCFVRLMRALHSKTEADILGDALVNEIVYRALIGSKGRVLFDLAHHDGHYARIAKALSKVHEEFDQPITIQLLADEANMSISAFHNAFRKVTFESPLQYLKKVRLNKAKELIQIEGLRINDAARRVGYSSPSQFSREFKRHFNHSPRTI</sequence>
<dbReference type="PANTHER" id="PTHR43436:SF2">
    <property type="entry name" value="ARAC_XYLS FAMILY TRANSCRIPTIONAL REGULATOR"/>
    <property type="match status" value="1"/>
</dbReference>
<evidence type="ECO:0000256" key="3">
    <source>
        <dbReference type="ARBA" id="ARBA00023163"/>
    </source>
</evidence>
<gene>
    <name evidence="5" type="ORF">VSA01S_11620</name>
</gene>
<dbReference type="InterPro" id="IPR009594">
    <property type="entry name" value="Tscrpt_reg_HTH_AraC_N"/>
</dbReference>
<keyword evidence="6" id="KW-1185">Reference proteome</keyword>
<evidence type="ECO:0000313" key="6">
    <source>
        <dbReference type="Proteomes" id="UP000321922"/>
    </source>
</evidence>
<dbReference type="Proteomes" id="UP000321922">
    <property type="component" value="Unassembled WGS sequence"/>
</dbReference>
<keyword evidence="1" id="KW-0805">Transcription regulation</keyword>
<dbReference type="PROSITE" id="PS01124">
    <property type="entry name" value="HTH_ARAC_FAMILY_2"/>
    <property type="match status" value="1"/>
</dbReference>
<dbReference type="InterPro" id="IPR018062">
    <property type="entry name" value="HTH_AraC-typ_CS"/>
</dbReference>
<dbReference type="PROSITE" id="PS00041">
    <property type="entry name" value="HTH_ARAC_FAMILY_1"/>
    <property type="match status" value="1"/>
</dbReference>
<organism evidence="5 6">
    <name type="scientific">Vibrio sagamiensis NBRC 104589</name>
    <dbReference type="NCBI Taxonomy" id="1219064"/>
    <lineage>
        <taxon>Bacteria</taxon>
        <taxon>Pseudomonadati</taxon>
        <taxon>Pseudomonadota</taxon>
        <taxon>Gammaproteobacteria</taxon>
        <taxon>Vibrionales</taxon>
        <taxon>Vibrionaceae</taxon>
        <taxon>Vibrio</taxon>
    </lineage>
</organism>
<feature type="domain" description="HTH araC/xylS-type" evidence="4">
    <location>
        <begin position="205"/>
        <end position="300"/>
    </location>
</feature>
<dbReference type="SUPFAM" id="SSF46689">
    <property type="entry name" value="Homeodomain-like"/>
    <property type="match status" value="2"/>
</dbReference>
<protein>
    <submittedName>
        <fullName evidence="5">AraC family transcriptional regulator</fullName>
    </submittedName>
</protein>
<dbReference type="EMBL" id="BJXJ01000009">
    <property type="protein sequence ID" value="GEM75050.1"/>
    <property type="molecule type" value="Genomic_DNA"/>
</dbReference>
<dbReference type="PANTHER" id="PTHR43436">
    <property type="entry name" value="ARAC-FAMILY TRANSCRIPTIONAL REGULATOR"/>
    <property type="match status" value="1"/>
</dbReference>
<proteinExistence type="predicted"/>
<dbReference type="AlphaFoldDB" id="A0A511QCN0"/>
<dbReference type="SMART" id="SM00342">
    <property type="entry name" value="HTH_ARAC"/>
    <property type="match status" value="1"/>
</dbReference>
<dbReference type="InterPro" id="IPR009057">
    <property type="entry name" value="Homeodomain-like_sf"/>
</dbReference>